<organism evidence="2 3">
    <name type="scientific">Leptospira broomii serovar Hurstbridge str. 5399</name>
    <dbReference type="NCBI Taxonomy" id="1049789"/>
    <lineage>
        <taxon>Bacteria</taxon>
        <taxon>Pseudomonadati</taxon>
        <taxon>Spirochaetota</taxon>
        <taxon>Spirochaetia</taxon>
        <taxon>Leptospirales</taxon>
        <taxon>Leptospiraceae</taxon>
        <taxon>Leptospira</taxon>
    </lineage>
</organism>
<proteinExistence type="predicted"/>
<comment type="caution">
    <text evidence="2">The sequence shown here is derived from an EMBL/GenBank/DDBJ whole genome shotgun (WGS) entry which is preliminary data.</text>
</comment>
<reference evidence="2" key="1">
    <citation type="submission" date="2013-05" db="EMBL/GenBank/DDBJ databases">
        <authorList>
            <person name="Harkins D.M."/>
            <person name="Durkin A.S."/>
            <person name="Brinkac L.M."/>
            <person name="Haft D.H."/>
            <person name="Selengut J.D."/>
            <person name="Sanka R."/>
            <person name="DePew J."/>
            <person name="Purushe J."/>
            <person name="Hartskeerl R.A."/>
            <person name="Ahmed A."/>
            <person name="van der Linden H."/>
            <person name="Goris M.G.A."/>
            <person name="Vinetz J.M."/>
            <person name="Sutton G.G."/>
            <person name="Nierman W.C."/>
            <person name="Fouts D.E."/>
        </authorList>
    </citation>
    <scope>NUCLEOTIDE SEQUENCE [LARGE SCALE GENOMIC DNA]</scope>
    <source>
        <strain evidence="2">5399</strain>
    </source>
</reference>
<sequence>MAKLTKITVRSREGKNRRSKFERPDSTGIGIQIFICVSNN</sequence>
<dbReference type="AlphaFoldDB" id="T0FGP4"/>
<keyword evidence="3" id="KW-1185">Reference proteome</keyword>
<evidence type="ECO:0000313" key="2">
    <source>
        <dbReference type="EMBL" id="EQA47076.1"/>
    </source>
</evidence>
<accession>T0FGP4</accession>
<name>T0FGP4_9LEPT</name>
<dbReference type="Proteomes" id="UP000015454">
    <property type="component" value="Unassembled WGS sequence"/>
</dbReference>
<feature type="region of interest" description="Disordered" evidence="1">
    <location>
        <begin position="1"/>
        <end position="24"/>
    </location>
</feature>
<gene>
    <name evidence="2" type="ORF">LEP1GSC050_0617</name>
</gene>
<evidence type="ECO:0000256" key="1">
    <source>
        <dbReference type="SAM" id="MobiDB-lite"/>
    </source>
</evidence>
<protein>
    <submittedName>
        <fullName evidence="2">Uncharacterized protein</fullName>
    </submittedName>
</protein>
<evidence type="ECO:0000313" key="3">
    <source>
        <dbReference type="Proteomes" id="UP000015454"/>
    </source>
</evidence>
<feature type="compositionally biased region" description="Basic and acidic residues" evidence="1">
    <location>
        <begin position="10"/>
        <end position="24"/>
    </location>
</feature>
<dbReference type="EMBL" id="AHMO02000004">
    <property type="protein sequence ID" value="EQA47076.1"/>
    <property type="molecule type" value="Genomic_DNA"/>
</dbReference>